<evidence type="ECO:0000256" key="5">
    <source>
        <dbReference type="ARBA" id="ARBA00022729"/>
    </source>
</evidence>
<dbReference type="GO" id="GO:0005886">
    <property type="term" value="C:plasma membrane"/>
    <property type="evidence" value="ECO:0007669"/>
    <property type="project" value="UniProtKB-SubCell"/>
</dbReference>
<dbReference type="PANTHER" id="PTHR24028">
    <property type="entry name" value="CADHERIN-87A"/>
    <property type="match status" value="1"/>
</dbReference>
<organism evidence="16 17">
    <name type="scientific">Sinocyclocheilus rhinocerous</name>
    <dbReference type="NCBI Taxonomy" id="307959"/>
    <lineage>
        <taxon>Eukaryota</taxon>
        <taxon>Metazoa</taxon>
        <taxon>Chordata</taxon>
        <taxon>Craniata</taxon>
        <taxon>Vertebrata</taxon>
        <taxon>Euteleostomi</taxon>
        <taxon>Actinopterygii</taxon>
        <taxon>Neopterygii</taxon>
        <taxon>Teleostei</taxon>
        <taxon>Ostariophysi</taxon>
        <taxon>Cypriniformes</taxon>
        <taxon>Cyprinidae</taxon>
        <taxon>Cyprininae</taxon>
        <taxon>Sinocyclocheilus</taxon>
    </lineage>
</organism>
<dbReference type="GO" id="GO:0007156">
    <property type="term" value="P:homophilic cell adhesion via plasma membrane adhesion molecules"/>
    <property type="evidence" value="ECO:0007669"/>
    <property type="project" value="InterPro"/>
</dbReference>
<dbReference type="PROSITE" id="PS00232">
    <property type="entry name" value="CADHERIN_1"/>
    <property type="match status" value="5"/>
</dbReference>
<feature type="transmembrane region" description="Helical" evidence="13">
    <location>
        <begin position="932"/>
        <end position="957"/>
    </location>
</feature>
<evidence type="ECO:0000256" key="12">
    <source>
        <dbReference type="PROSITE-ProRule" id="PRU00043"/>
    </source>
</evidence>
<dbReference type="SUPFAM" id="SSF49313">
    <property type="entry name" value="Cadherin-like"/>
    <property type="match status" value="8"/>
</dbReference>
<reference evidence="16" key="1">
    <citation type="submission" date="2025-08" db="UniProtKB">
        <authorList>
            <consortium name="Ensembl"/>
        </authorList>
    </citation>
    <scope>IDENTIFICATION</scope>
</reference>
<dbReference type="FunFam" id="2.60.40.60:FF:000001">
    <property type="entry name" value="Protocadherin alpha 2"/>
    <property type="match status" value="1"/>
</dbReference>
<evidence type="ECO:0000256" key="6">
    <source>
        <dbReference type="ARBA" id="ARBA00022737"/>
    </source>
</evidence>
<dbReference type="Gene3D" id="2.60.40.60">
    <property type="entry name" value="Cadherins"/>
    <property type="match status" value="8"/>
</dbReference>
<dbReference type="Pfam" id="PF08266">
    <property type="entry name" value="Cadherin_2"/>
    <property type="match status" value="1"/>
</dbReference>
<evidence type="ECO:0000256" key="1">
    <source>
        <dbReference type="ARBA" id="ARBA00003436"/>
    </source>
</evidence>
<evidence type="ECO:0000256" key="4">
    <source>
        <dbReference type="ARBA" id="ARBA00022692"/>
    </source>
</evidence>
<dbReference type="PANTHER" id="PTHR24028:SF296">
    <property type="entry name" value="PROTOCADHERIN 1 GAMMA 11 PRECURSOR-RELATED"/>
    <property type="match status" value="1"/>
</dbReference>
<evidence type="ECO:0000256" key="10">
    <source>
        <dbReference type="ARBA" id="ARBA00023136"/>
    </source>
</evidence>
<keyword evidence="8" id="KW-0130">Cell adhesion</keyword>
<dbReference type="FunFam" id="2.60.40.60:FF:000018">
    <property type="entry name" value="Protocadherin gamma c3"/>
    <property type="match status" value="2"/>
</dbReference>
<evidence type="ECO:0000256" key="13">
    <source>
        <dbReference type="SAM" id="Phobius"/>
    </source>
</evidence>
<dbReference type="InterPro" id="IPR015919">
    <property type="entry name" value="Cadherin-like_sf"/>
</dbReference>
<protein>
    <recommendedName>
        <fullName evidence="15">Cadherin domain-containing protein</fullName>
    </recommendedName>
</protein>
<keyword evidence="4 13" id="KW-0812">Transmembrane</keyword>
<evidence type="ECO:0000313" key="17">
    <source>
        <dbReference type="Proteomes" id="UP000472270"/>
    </source>
</evidence>
<sequence>MICLTRCVWANFWLQLCFCFICMWGSLGEVRYSAPEEMQRGSVIGNVARDLGIDVTELVRRNARVVAEGSRQFCELSSETGSLLVSERMDREELCVQSASCVLQFQLLLENPLKVYSLLLDIQDINDNSPMFENGQIELELLESTVLGRRFPLESAHDPDIGANSVHHYQLSENEYFALEMNTQVDRNAYPELVLKKPLDRENQADHFLTLSGVDGGRPFRSGTTSIHIHVLDANDNVPVFGQSVYKVSAQENSPRGTVLVKLNATDLDNGIYGEISYCFSHVPDKTRGIVEVDHVTGEVKVMVALDYEEASSHELDVQVKDGGGQSSHCKLIIDVIDVNDNSPVIAVKSTTSTVPEDIILENPMELHPVTIEILDENDHAPSFQNKELKFEISESATLGSRFLLESADDHDVGLNSLQNYILSPNNHFVLKQHSNTDGGKYAEMVLQKALDREERPHLSLKLIAVDGGNPQRSGSVNIDVTVLDANDNAPVFNQTVYRAYVLENAPKGTYITAVNATDADAGLNGRITYNFYKQKGAAAQLFNIDRDTGIVSVVGEIDHEKYTKFELTVEARDQGGLTDLIVDVNDNAPVINLMSLSSPVAEDVPPGTTIAVVNIKDFDSGRNGQVACFINENLPFNIKSSLSNYYNLITDAFLDRETHSEYNITVTASDSGSPALSSSTTLLLKVSDINDNAPVFDRGSYSTHLLENNEPGLSICSITARDLDWNQNARVSYFLENTQIGGAPISSYVSINSENGVIHAVRSFDYEQIKQLSFAVKAQDGGNPPLSSNVSVKIMIQDKNDNAPQVLYPVQSGASVVAERVPRSADVGYLVTKVVAVDVDSGQNAWLSYKLQKATDRALFEVGLQNGEIRTVRQVTDKDAVKQRLTVVVEDNGQPSRSATVNVNVAVADNFPEALSEFTDFTHDKDYNHNLTFYLVLALAVVSFLFIVSIIAILSVKCYRWRRERMFYKSGANLPVIPYYPPLYADVGGTGTLQHVYNYEVCRTTDSRKSDLKYGRPCSESIISLDSSGTQTLTHAQREKPTNQDFDDQVRFIYWYLLEFFFSSCIADLLQFHPHHHHIVRERQKLRAQSEKKKEGKSQR</sequence>
<dbReference type="Pfam" id="PF16492">
    <property type="entry name" value="Cadherin_C_2"/>
    <property type="match status" value="1"/>
</dbReference>
<feature type="domain" description="Cadherin" evidence="15">
    <location>
        <begin position="698"/>
        <end position="807"/>
    </location>
</feature>
<keyword evidence="17" id="KW-1185">Reference proteome</keyword>
<dbReference type="InterPro" id="IPR002126">
    <property type="entry name" value="Cadherin-like_dom"/>
</dbReference>
<feature type="domain" description="Cadherin" evidence="15">
    <location>
        <begin position="76"/>
        <end position="132"/>
    </location>
</feature>
<evidence type="ECO:0000259" key="15">
    <source>
        <dbReference type="PROSITE" id="PS50268"/>
    </source>
</evidence>
<reference evidence="16" key="2">
    <citation type="submission" date="2025-09" db="UniProtKB">
        <authorList>
            <consortium name="Ensembl"/>
        </authorList>
    </citation>
    <scope>IDENTIFICATION</scope>
</reference>
<evidence type="ECO:0000256" key="9">
    <source>
        <dbReference type="ARBA" id="ARBA00022989"/>
    </source>
</evidence>
<evidence type="ECO:0000256" key="2">
    <source>
        <dbReference type="ARBA" id="ARBA00004251"/>
    </source>
</evidence>
<evidence type="ECO:0000313" key="16">
    <source>
        <dbReference type="Ensembl" id="ENSSRHP00000068994.1"/>
    </source>
</evidence>
<dbReference type="FunFam" id="2.60.40.60:FF:000006">
    <property type="entry name" value="Protocadherin alpha 2"/>
    <property type="match status" value="1"/>
</dbReference>
<dbReference type="FunFam" id="2.60.40.60:FF:000004">
    <property type="entry name" value="Protocadherin 1 gamma 2"/>
    <property type="match status" value="1"/>
</dbReference>
<dbReference type="FunFam" id="2.60.40.60:FF:000129">
    <property type="entry name" value="protocadherin alpha-C2 isoform X1"/>
    <property type="match status" value="1"/>
</dbReference>
<comment type="function">
    <text evidence="1">Potential calcium-dependent cell-adhesion protein. May be involved in the establishment and maintenance of specific neuronal connections in the brain.</text>
</comment>
<keyword evidence="5 14" id="KW-0732">Signal</keyword>
<proteinExistence type="predicted"/>
<dbReference type="InterPro" id="IPR013164">
    <property type="entry name" value="Cadherin_N"/>
</dbReference>
<feature type="domain" description="Cadherin" evidence="15">
    <location>
        <begin position="242"/>
        <end position="346"/>
    </location>
</feature>
<dbReference type="GO" id="GO:0005509">
    <property type="term" value="F:calcium ion binding"/>
    <property type="evidence" value="ECO:0007669"/>
    <property type="project" value="UniProtKB-UniRule"/>
</dbReference>
<keyword evidence="7 12" id="KW-0106">Calcium</keyword>
<feature type="signal peptide" evidence="14">
    <location>
        <begin position="1"/>
        <end position="28"/>
    </location>
</feature>
<keyword evidence="6" id="KW-0677">Repeat</keyword>
<dbReference type="InterPro" id="IPR032455">
    <property type="entry name" value="Cadherin_C"/>
</dbReference>
<keyword evidence="9 13" id="KW-1133">Transmembrane helix</keyword>
<feature type="domain" description="Cadherin" evidence="15">
    <location>
        <begin position="133"/>
        <end position="241"/>
    </location>
</feature>
<dbReference type="GO" id="GO:0009653">
    <property type="term" value="P:anatomical structure morphogenesis"/>
    <property type="evidence" value="ECO:0007669"/>
    <property type="project" value="UniProtKB-ARBA"/>
</dbReference>
<dbReference type="InterPro" id="IPR050174">
    <property type="entry name" value="Protocadherin/Cadherin-CA"/>
</dbReference>
<dbReference type="FunFam" id="2.60.40.60:FF:000002">
    <property type="entry name" value="Protocadherin alpha 2"/>
    <property type="match status" value="2"/>
</dbReference>
<evidence type="ECO:0000256" key="7">
    <source>
        <dbReference type="ARBA" id="ARBA00022837"/>
    </source>
</evidence>
<evidence type="ECO:0000256" key="3">
    <source>
        <dbReference type="ARBA" id="ARBA00022475"/>
    </source>
</evidence>
<dbReference type="AlphaFoldDB" id="A0A673KT86"/>
<dbReference type="SMART" id="SM00112">
    <property type="entry name" value="CA"/>
    <property type="match status" value="8"/>
</dbReference>
<dbReference type="PROSITE" id="PS50268">
    <property type="entry name" value="CADHERIN_2"/>
    <property type="match status" value="7"/>
</dbReference>
<dbReference type="CDD" id="cd11304">
    <property type="entry name" value="Cadherin_repeat"/>
    <property type="match status" value="7"/>
</dbReference>
<name>A0A673KT86_9TELE</name>
<feature type="domain" description="Cadherin" evidence="15">
    <location>
        <begin position="822"/>
        <end position="919"/>
    </location>
</feature>
<evidence type="ECO:0000256" key="11">
    <source>
        <dbReference type="ARBA" id="ARBA00023180"/>
    </source>
</evidence>
<feature type="domain" description="Cadherin" evidence="15">
    <location>
        <begin position="385"/>
        <end position="493"/>
    </location>
</feature>
<evidence type="ECO:0000256" key="8">
    <source>
        <dbReference type="ARBA" id="ARBA00022889"/>
    </source>
</evidence>
<comment type="subcellular location">
    <subcellularLocation>
        <location evidence="2">Cell membrane</location>
        <topology evidence="2">Single-pass type I membrane protein</topology>
    </subcellularLocation>
</comment>
<keyword evidence="3" id="KW-1003">Cell membrane</keyword>
<dbReference type="Ensembl" id="ENSSRHT00000070880.1">
    <property type="protein sequence ID" value="ENSSRHP00000068994.1"/>
    <property type="gene ID" value="ENSSRHG00000034325.1"/>
</dbReference>
<feature type="domain" description="Cadherin" evidence="15">
    <location>
        <begin position="494"/>
        <end position="697"/>
    </location>
</feature>
<evidence type="ECO:0000256" key="14">
    <source>
        <dbReference type="SAM" id="SignalP"/>
    </source>
</evidence>
<feature type="chain" id="PRO_5025560331" description="Cadherin domain-containing protein" evidence="14">
    <location>
        <begin position="29"/>
        <end position="1101"/>
    </location>
</feature>
<dbReference type="Proteomes" id="UP000472270">
    <property type="component" value="Unassembled WGS sequence"/>
</dbReference>
<dbReference type="PRINTS" id="PR00205">
    <property type="entry name" value="CADHERIN"/>
</dbReference>
<dbReference type="Pfam" id="PF00028">
    <property type="entry name" value="Cadherin"/>
    <property type="match status" value="7"/>
</dbReference>
<dbReference type="InterPro" id="IPR020894">
    <property type="entry name" value="Cadherin_CS"/>
</dbReference>
<keyword evidence="11" id="KW-0325">Glycoprotein</keyword>
<keyword evidence="10 13" id="KW-0472">Membrane</keyword>
<accession>A0A673KT86</accession>